<name>A0A8D8FC80_CULPI</name>
<evidence type="ECO:0000313" key="1">
    <source>
        <dbReference type="EMBL" id="CAG6465148.1"/>
    </source>
</evidence>
<organism evidence="1">
    <name type="scientific">Culex pipiens</name>
    <name type="common">House mosquito</name>
    <dbReference type="NCBI Taxonomy" id="7175"/>
    <lineage>
        <taxon>Eukaryota</taxon>
        <taxon>Metazoa</taxon>
        <taxon>Ecdysozoa</taxon>
        <taxon>Arthropoda</taxon>
        <taxon>Hexapoda</taxon>
        <taxon>Insecta</taxon>
        <taxon>Pterygota</taxon>
        <taxon>Neoptera</taxon>
        <taxon>Endopterygota</taxon>
        <taxon>Diptera</taxon>
        <taxon>Nematocera</taxon>
        <taxon>Culicoidea</taxon>
        <taxon>Culicidae</taxon>
        <taxon>Culicinae</taxon>
        <taxon>Culicini</taxon>
        <taxon>Culex</taxon>
        <taxon>Culex</taxon>
    </lineage>
</organism>
<dbReference type="EMBL" id="HBUE01154695">
    <property type="protein sequence ID" value="CAG6507145.1"/>
    <property type="molecule type" value="Transcribed_RNA"/>
</dbReference>
<protein>
    <submittedName>
        <fullName evidence="1">(northern house mosquito) hypothetical protein</fullName>
    </submittedName>
</protein>
<dbReference type="AlphaFoldDB" id="A0A8D8FC80"/>
<proteinExistence type="predicted"/>
<sequence length="102" mass="11275">MAPLMYALSVARASTSQNSSKRSVFHVLQTTAQKRAQRKAKKSVRTHVPMYRRDSSTVILMHSASSCQSRLISNVNANLDSMELACSVQTFVKDSVKIQDSA</sequence>
<dbReference type="EMBL" id="HBUE01259747">
    <property type="protein sequence ID" value="CAG6558474.1"/>
    <property type="molecule type" value="Transcribed_RNA"/>
</dbReference>
<dbReference type="EMBL" id="HBUE01052418">
    <property type="protein sequence ID" value="CAG6465150.1"/>
    <property type="molecule type" value="Transcribed_RNA"/>
</dbReference>
<dbReference type="EMBL" id="HBUE01052417">
    <property type="protein sequence ID" value="CAG6465148.1"/>
    <property type="molecule type" value="Transcribed_RNA"/>
</dbReference>
<reference evidence="1" key="1">
    <citation type="submission" date="2021-05" db="EMBL/GenBank/DDBJ databases">
        <authorList>
            <person name="Alioto T."/>
            <person name="Alioto T."/>
            <person name="Gomez Garrido J."/>
        </authorList>
    </citation>
    <scope>NUCLEOTIDE SEQUENCE</scope>
</reference>
<accession>A0A8D8FC80</accession>